<dbReference type="RefSeq" id="WP_017261395.1">
    <property type="nucleotide sequence ID" value="NZ_AUAW01000027.1"/>
</dbReference>
<feature type="domain" description="Fido" evidence="1">
    <location>
        <begin position="83"/>
        <end position="219"/>
    </location>
</feature>
<gene>
    <name evidence="2" type="ORF">FD35_GL001458</name>
</gene>
<dbReference type="SUPFAM" id="SSF140931">
    <property type="entry name" value="Fic-like"/>
    <property type="match status" value="1"/>
</dbReference>
<dbReference type="AlphaFoldDB" id="A0A0R1R7U0"/>
<dbReference type="Proteomes" id="UP000051999">
    <property type="component" value="Unassembled WGS sequence"/>
</dbReference>
<dbReference type="InterPro" id="IPR003812">
    <property type="entry name" value="Fido"/>
</dbReference>
<accession>A0A0R1R7U0</accession>
<dbReference type="Gene3D" id="1.10.3290.10">
    <property type="entry name" value="Fido-like domain"/>
    <property type="match status" value="1"/>
</dbReference>
<dbReference type="STRING" id="1114972.FD35_GL001458"/>
<sequence length="253" mass="29026">MTEKQVYEDRYHFTPAENKRFARSNFTKLVHTNSRFEGVNTTLPQTQTIMDGMSVAGVPVEDVLTIVNLKRGWQYITTLNEPLTLTMEKQINKIVAAEDALVPGELRQGQGGLDLGSKEFFEPPLIDEQEEQTFLQKTLANSQTTTTDKALTIMYHNMRQQIFWDGNKRTATLSANKIMIDGGAGLINVPLDKWDTWNELIADYYRTNDMNKIKQWTYDNAIQGLEIRADKKLSANELNEMYKKLKKNEPIRA</sequence>
<organism evidence="2 3">
    <name type="scientific">Furfurilactobacillus rossiae DSM 15814</name>
    <dbReference type="NCBI Taxonomy" id="1114972"/>
    <lineage>
        <taxon>Bacteria</taxon>
        <taxon>Bacillati</taxon>
        <taxon>Bacillota</taxon>
        <taxon>Bacilli</taxon>
        <taxon>Lactobacillales</taxon>
        <taxon>Lactobacillaceae</taxon>
        <taxon>Furfurilactobacillus</taxon>
    </lineage>
</organism>
<evidence type="ECO:0000313" key="2">
    <source>
        <dbReference type="EMBL" id="KRL53094.1"/>
    </source>
</evidence>
<dbReference type="Pfam" id="PF02661">
    <property type="entry name" value="Fic"/>
    <property type="match status" value="1"/>
</dbReference>
<name>A0A0R1R7U0_9LACO</name>
<reference evidence="2 3" key="1">
    <citation type="journal article" date="2015" name="Genome Announc.">
        <title>Expanding the biotechnology potential of lactobacilli through comparative genomics of 213 strains and associated genera.</title>
        <authorList>
            <person name="Sun Z."/>
            <person name="Harris H.M."/>
            <person name="McCann A."/>
            <person name="Guo C."/>
            <person name="Argimon S."/>
            <person name="Zhang W."/>
            <person name="Yang X."/>
            <person name="Jeffery I.B."/>
            <person name="Cooney J.C."/>
            <person name="Kagawa T.F."/>
            <person name="Liu W."/>
            <person name="Song Y."/>
            <person name="Salvetti E."/>
            <person name="Wrobel A."/>
            <person name="Rasinkangas P."/>
            <person name="Parkhill J."/>
            <person name="Rea M.C."/>
            <person name="O'Sullivan O."/>
            <person name="Ritari J."/>
            <person name="Douillard F.P."/>
            <person name="Paul Ross R."/>
            <person name="Yang R."/>
            <person name="Briner A.E."/>
            <person name="Felis G.E."/>
            <person name="de Vos W.M."/>
            <person name="Barrangou R."/>
            <person name="Klaenhammer T.R."/>
            <person name="Caufield P.W."/>
            <person name="Cui Y."/>
            <person name="Zhang H."/>
            <person name="O'Toole P.W."/>
        </authorList>
    </citation>
    <scope>NUCLEOTIDE SEQUENCE [LARGE SCALE GENOMIC DNA]</scope>
    <source>
        <strain evidence="2 3">DSM 15814</strain>
    </source>
</reference>
<dbReference type="EMBL" id="AZFF01000025">
    <property type="protein sequence ID" value="KRL53094.1"/>
    <property type="molecule type" value="Genomic_DNA"/>
</dbReference>
<protein>
    <recommendedName>
        <fullName evidence="1">Fido domain-containing protein</fullName>
    </recommendedName>
</protein>
<dbReference type="PROSITE" id="PS51459">
    <property type="entry name" value="FIDO"/>
    <property type="match status" value="1"/>
</dbReference>
<comment type="caution">
    <text evidence="2">The sequence shown here is derived from an EMBL/GenBank/DDBJ whole genome shotgun (WGS) entry which is preliminary data.</text>
</comment>
<dbReference type="PATRIC" id="fig|1114972.6.peg.1482"/>
<keyword evidence="3" id="KW-1185">Reference proteome</keyword>
<dbReference type="eggNOG" id="COG3177">
    <property type="taxonomic scope" value="Bacteria"/>
</dbReference>
<evidence type="ECO:0000259" key="1">
    <source>
        <dbReference type="PROSITE" id="PS51459"/>
    </source>
</evidence>
<dbReference type="InterPro" id="IPR036597">
    <property type="entry name" value="Fido-like_dom_sf"/>
</dbReference>
<evidence type="ECO:0000313" key="3">
    <source>
        <dbReference type="Proteomes" id="UP000051999"/>
    </source>
</evidence>
<proteinExistence type="predicted"/>
<dbReference type="OrthoDB" id="9807853at2"/>